<dbReference type="EMBL" id="CP036339">
    <property type="protein sequence ID" value="QDT72783.1"/>
    <property type="molecule type" value="Genomic_DNA"/>
</dbReference>
<dbReference type="EC" id="1.4.1.18" evidence="4"/>
<evidence type="ECO:0000256" key="1">
    <source>
        <dbReference type="SAM" id="MobiDB-lite"/>
    </source>
</evidence>
<evidence type="ECO:0000313" key="5">
    <source>
        <dbReference type="Proteomes" id="UP000317909"/>
    </source>
</evidence>
<dbReference type="Gene3D" id="3.30.360.10">
    <property type="entry name" value="Dihydrodipicolinate Reductase, domain 2"/>
    <property type="match status" value="1"/>
</dbReference>
<feature type="region of interest" description="Disordered" evidence="1">
    <location>
        <begin position="372"/>
        <end position="391"/>
    </location>
</feature>
<dbReference type="Gene3D" id="3.40.50.720">
    <property type="entry name" value="NAD(P)-binding Rossmann-like Domain"/>
    <property type="match status" value="1"/>
</dbReference>
<keyword evidence="4" id="KW-0560">Oxidoreductase</keyword>
<dbReference type="InterPro" id="IPR032095">
    <property type="entry name" value="Sacchrp_dh-like_C"/>
</dbReference>
<proteinExistence type="predicted"/>
<dbReference type="PANTHER" id="PTHR43796:SF2">
    <property type="entry name" value="CARBOXYNORSPERMIDINE SYNTHASE"/>
    <property type="match status" value="1"/>
</dbReference>
<accession>A0A517TWN5</accession>
<organism evidence="4 5">
    <name type="scientific">Lacipirellula limnantheis</name>
    <dbReference type="NCBI Taxonomy" id="2528024"/>
    <lineage>
        <taxon>Bacteria</taxon>
        <taxon>Pseudomonadati</taxon>
        <taxon>Planctomycetota</taxon>
        <taxon>Planctomycetia</taxon>
        <taxon>Pirellulales</taxon>
        <taxon>Lacipirellulaceae</taxon>
        <taxon>Lacipirellula</taxon>
    </lineage>
</organism>
<name>A0A517TWN5_9BACT</name>
<dbReference type="SUPFAM" id="SSF55347">
    <property type="entry name" value="Glyceraldehyde-3-phosphate dehydrogenase-like, C-terminal domain"/>
    <property type="match status" value="1"/>
</dbReference>
<gene>
    <name evidence="4" type="primary">lysDH</name>
    <name evidence="4" type="ORF">I41_19660</name>
</gene>
<evidence type="ECO:0000259" key="3">
    <source>
        <dbReference type="Pfam" id="PF16653"/>
    </source>
</evidence>
<dbReference type="KEGG" id="llh:I41_19660"/>
<dbReference type="PANTHER" id="PTHR43796">
    <property type="entry name" value="CARBOXYNORSPERMIDINE SYNTHASE"/>
    <property type="match status" value="1"/>
</dbReference>
<dbReference type="Proteomes" id="UP000317909">
    <property type="component" value="Chromosome"/>
</dbReference>
<sequence>MHRVLLLGAGKIGRMIARLLVDTGDYDVLVGDSSPEALELIALRIGVKTVAVDVESPAELASALAGRDTVISALSYYHNPRVAEAALAAGASYFDLTEDVETTRRVRAVAAKAQPGQVFMPQCGLAPGFISIVANNLAQRVEKLDTVRMRVGALPQFPTGALKYNLTWSTDGLINEYCNPCDAIHEGRRIEVLPLEGYEQFSLDGVRYEAFNTSGGLGTLCESLDGKVRDLNYKTVRYLGHCNQVQLLVNELRLSQRRDLLKDILENAVPITFQDVVVTFCTVTGYRNGQLVQLTDARKIYHQEIGGENWSAIQITTAAGICAVIDMHVAGQLNSSGFLRQEDVDFENFLGNRFGRHYDTRIATRFSSASSVGGATTRETTDHDVVREPSI</sequence>
<dbReference type="AlphaFoldDB" id="A0A517TWN5"/>
<evidence type="ECO:0000313" key="4">
    <source>
        <dbReference type="EMBL" id="QDT72783.1"/>
    </source>
</evidence>
<feature type="domain" description="Saccharopine dehydrogenase NADP binding" evidence="2">
    <location>
        <begin position="4"/>
        <end position="114"/>
    </location>
</feature>
<feature type="compositionally biased region" description="Basic and acidic residues" evidence="1">
    <location>
        <begin position="379"/>
        <end position="391"/>
    </location>
</feature>
<dbReference type="InterPro" id="IPR005097">
    <property type="entry name" value="Sacchrp_dh_NADP-bd"/>
</dbReference>
<dbReference type="Pfam" id="PF03435">
    <property type="entry name" value="Sacchrp_dh_NADP"/>
    <property type="match status" value="1"/>
</dbReference>
<protein>
    <submittedName>
        <fullName evidence="4">Lysine 6-dehydrogenase</fullName>
        <ecNumber evidence="4">1.4.1.18</ecNumber>
    </submittedName>
</protein>
<feature type="domain" description="Saccharopine dehydrogenase-like C-terminal" evidence="3">
    <location>
        <begin position="124"/>
        <end position="346"/>
    </location>
</feature>
<dbReference type="Pfam" id="PF16653">
    <property type="entry name" value="Sacchrp_dh_C"/>
    <property type="match status" value="1"/>
</dbReference>
<dbReference type="InterPro" id="IPR036291">
    <property type="entry name" value="NAD(P)-bd_dom_sf"/>
</dbReference>
<keyword evidence="5" id="KW-1185">Reference proteome</keyword>
<dbReference type="RefSeq" id="WP_145432317.1">
    <property type="nucleotide sequence ID" value="NZ_CP036339.1"/>
</dbReference>
<evidence type="ECO:0000259" key="2">
    <source>
        <dbReference type="Pfam" id="PF03435"/>
    </source>
</evidence>
<dbReference type="GO" id="GO:0050303">
    <property type="term" value="F:lysine 6-dehydrogenase activity"/>
    <property type="evidence" value="ECO:0007669"/>
    <property type="project" value="UniProtKB-EC"/>
</dbReference>
<reference evidence="4 5" key="1">
    <citation type="submission" date="2019-02" db="EMBL/GenBank/DDBJ databases">
        <title>Deep-cultivation of Planctomycetes and their phenomic and genomic characterization uncovers novel biology.</title>
        <authorList>
            <person name="Wiegand S."/>
            <person name="Jogler M."/>
            <person name="Boedeker C."/>
            <person name="Pinto D."/>
            <person name="Vollmers J."/>
            <person name="Rivas-Marin E."/>
            <person name="Kohn T."/>
            <person name="Peeters S.H."/>
            <person name="Heuer A."/>
            <person name="Rast P."/>
            <person name="Oberbeckmann S."/>
            <person name="Bunk B."/>
            <person name="Jeske O."/>
            <person name="Meyerdierks A."/>
            <person name="Storesund J.E."/>
            <person name="Kallscheuer N."/>
            <person name="Luecker S."/>
            <person name="Lage O.M."/>
            <person name="Pohl T."/>
            <person name="Merkel B.J."/>
            <person name="Hornburger P."/>
            <person name="Mueller R.-W."/>
            <person name="Bruemmer F."/>
            <person name="Labrenz M."/>
            <person name="Spormann A.M."/>
            <person name="Op den Camp H."/>
            <person name="Overmann J."/>
            <person name="Amann R."/>
            <person name="Jetten M.S.M."/>
            <person name="Mascher T."/>
            <person name="Medema M.H."/>
            <person name="Devos D.P."/>
            <person name="Kaster A.-K."/>
            <person name="Ovreas L."/>
            <person name="Rohde M."/>
            <person name="Galperin M.Y."/>
            <person name="Jogler C."/>
        </authorList>
    </citation>
    <scope>NUCLEOTIDE SEQUENCE [LARGE SCALE GENOMIC DNA]</scope>
    <source>
        <strain evidence="4 5">I41</strain>
    </source>
</reference>
<dbReference type="OrthoDB" id="9769367at2"/>
<dbReference type="SUPFAM" id="SSF51735">
    <property type="entry name" value="NAD(P)-binding Rossmann-fold domains"/>
    <property type="match status" value="1"/>
</dbReference>